<dbReference type="RefSeq" id="XP_040670479.1">
    <property type="nucleotide sequence ID" value="XM_040815709.1"/>
</dbReference>
<dbReference type="Gene3D" id="3.30.70.980">
    <property type="match status" value="2"/>
</dbReference>
<evidence type="ECO:0000256" key="1">
    <source>
        <dbReference type="ARBA" id="ARBA00004173"/>
    </source>
</evidence>
<dbReference type="FunFam" id="3.30.70.980:FF:000023">
    <property type="entry name" value="DUF28 domain protein"/>
    <property type="match status" value="1"/>
</dbReference>
<dbReference type="InterPro" id="IPR002876">
    <property type="entry name" value="Transcrip_reg_TACO1-like"/>
</dbReference>
<evidence type="ECO:0008006" key="8">
    <source>
        <dbReference type="Google" id="ProtNLM"/>
    </source>
</evidence>
<dbReference type="PANTHER" id="PTHR12532:SF0">
    <property type="entry name" value="TRANSLATIONAL ACTIVATOR OF CYTOCHROME C OXIDASE 1"/>
    <property type="match status" value="1"/>
</dbReference>
<dbReference type="PANTHER" id="PTHR12532">
    <property type="entry name" value="TRANSLATIONAL ACTIVATOR OF CYTOCHROME C OXIDASE 1"/>
    <property type="match status" value="1"/>
</dbReference>
<feature type="domain" description="TACO1/YebC-like N-terminal" evidence="5">
    <location>
        <begin position="38"/>
        <end position="108"/>
    </location>
</feature>
<dbReference type="GO" id="GO:0005739">
    <property type="term" value="C:mitochondrion"/>
    <property type="evidence" value="ECO:0007669"/>
    <property type="project" value="UniProtKB-SubCell"/>
</dbReference>
<evidence type="ECO:0000259" key="4">
    <source>
        <dbReference type="Pfam" id="PF01709"/>
    </source>
</evidence>
<evidence type="ECO:0000256" key="2">
    <source>
        <dbReference type="ARBA" id="ARBA00008724"/>
    </source>
</evidence>
<comment type="similarity">
    <text evidence="2">Belongs to the TACO1 family.</text>
</comment>
<proteinExistence type="inferred from homology"/>
<feature type="compositionally biased region" description="Basic and acidic residues" evidence="3">
    <location>
        <begin position="43"/>
        <end position="52"/>
    </location>
</feature>
<evidence type="ECO:0000313" key="7">
    <source>
        <dbReference type="Proteomes" id="UP000184073"/>
    </source>
</evidence>
<dbReference type="Gene3D" id="1.10.10.200">
    <property type="match status" value="1"/>
</dbReference>
<dbReference type="VEuPathDB" id="FungiDB:ASPVEDRAFT_64054"/>
<dbReference type="OrthoDB" id="2017544at2759"/>
<comment type="subcellular location">
    <subcellularLocation>
        <location evidence="1">Mitochondrion</location>
    </subcellularLocation>
</comment>
<dbReference type="SUPFAM" id="SSF75625">
    <property type="entry name" value="YebC-like"/>
    <property type="match status" value="1"/>
</dbReference>
<reference evidence="7" key="1">
    <citation type="journal article" date="2017" name="Genome Biol.">
        <title>Comparative genomics reveals high biological diversity and specific adaptations in the industrially and medically important fungal genus Aspergillus.</title>
        <authorList>
            <person name="de Vries R.P."/>
            <person name="Riley R."/>
            <person name="Wiebenga A."/>
            <person name="Aguilar-Osorio G."/>
            <person name="Amillis S."/>
            <person name="Uchima C.A."/>
            <person name="Anderluh G."/>
            <person name="Asadollahi M."/>
            <person name="Askin M."/>
            <person name="Barry K."/>
            <person name="Battaglia E."/>
            <person name="Bayram O."/>
            <person name="Benocci T."/>
            <person name="Braus-Stromeyer S.A."/>
            <person name="Caldana C."/>
            <person name="Canovas D."/>
            <person name="Cerqueira G.C."/>
            <person name="Chen F."/>
            <person name="Chen W."/>
            <person name="Choi C."/>
            <person name="Clum A."/>
            <person name="Dos Santos R.A."/>
            <person name="Damasio A.R."/>
            <person name="Diallinas G."/>
            <person name="Emri T."/>
            <person name="Fekete E."/>
            <person name="Flipphi M."/>
            <person name="Freyberg S."/>
            <person name="Gallo A."/>
            <person name="Gournas C."/>
            <person name="Habgood R."/>
            <person name="Hainaut M."/>
            <person name="Harispe M.L."/>
            <person name="Henrissat B."/>
            <person name="Hilden K.S."/>
            <person name="Hope R."/>
            <person name="Hossain A."/>
            <person name="Karabika E."/>
            <person name="Karaffa L."/>
            <person name="Karanyi Z."/>
            <person name="Krasevec N."/>
            <person name="Kuo A."/>
            <person name="Kusch H."/>
            <person name="LaButti K."/>
            <person name="Lagendijk E.L."/>
            <person name="Lapidus A."/>
            <person name="Levasseur A."/>
            <person name="Lindquist E."/>
            <person name="Lipzen A."/>
            <person name="Logrieco A.F."/>
            <person name="MacCabe A."/>
            <person name="Maekelae M.R."/>
            <person name="Malavazi I."/>
            <person name="Melin P."/>
            <person name="Meyer V."/>
            <person name="Mielnichuk N."/>
            <person name="Miskei M."/>
            <person name="Molnar A.P."/>
            <person name="Mule G."/>
            <person name="Ngan C.Y."/>
            <person name="Orejas M."/>
            <person name="Orosz E."/>
            <person name="Ouedraogo J.P."/>
            <person name="Overkamp K.M."/>
            <person name="Park H.-S."/>
            <person name="Perrone G."/>
            <person name="Piumi F."/>
            <person name="Punt P.J."/>
            <person name="Ram A.F."/>
            <person name="Ramon A."/>
            <person name="Rauscher S."/>
            <person name="Record E."/>
            <person name="Riano-Pachon D.M."/>
            <person name="Robert V."/>
            <person name="Roehrig J."/>
            <person name="Ruller R."/>
            <person name="Salamov A."/>
            <person name="Salih N.S."/>
            <person name="Samson R.A."/>
            <person name="Sandor E."/>
            <person name="Sanguinetti M."/>
            <person name="Schuetze T."/>
            <person name="Sepcic K."/>
            <person name="Shelest E."/>
            <person name="Sherlock G."/>
            <person name="Sophianopoulou V."/>
            <person name="Squina F.M."/>
            <person name="Sun H."/>
            <person name="Susca A."/>
            <person name="Todd R.B."/>
            <person name="Tsang A."/>
            <person name="Unkles S.E."/>
            <person name="van de Wiele N."/>
            <person name="van Rossen-Uffink D."/>
            <person name="Oliveira J.V."/>
            <person name="Vesth T.C."/>
            <person name="Visser J."/>
            <person name="Yu J.-H."/>
            <person name="Zhou M."/>
            <person name="Andersen M.R."/>
            <person name="Archer D.B."/>
            <person name="Baker S.E."/>
            <person name="Benoit I."/>
            <person name="Brakhage A.A."/>
            <person name="Braus G.H."/>
            <person name="Fischer R."/>
            <person name="Frisvad J.C."/>
            <person name="Goldman G.H."/>
            <person name="Houbraken J."/>
            <person name="Oakley B."/>
            <person name="Pocsi I."/>
            <person name="Scazzocchio C."/>
            <person name="Seiboth B."/>
            <person name="vanKuyk P.A."/>
            <person name="Wortman J."/>
            <person name="Dyer P.S."/>
            <person name="Grigoriev I.V."/>
        </authorList>
    </citation>
    <scope>NUCLEOTIDE SEQUENCE [LARGE SCALE GENOMIC DNA]</scope>
    <source>
        <strain evidence="7">CBS 583.65</strain>
    </source>
</reference>
<organism evidence="6 7">
    <name type="scientific">Aspergillus versicolor CBS 583.65</name>
    <dbReference type="NCBI Taxonomy" id="1036611"/>
    <lineage>
        <taxon>Eukaryota</taxon>
        <taxon>Fungi</taxon>
        <taxon>Dikarya</taxon>
        <taxon>Ascomycota</taxon>
        <taxon>Pezizomycotina</taxon>
        <taxon>Eurotiomycetes</taxon>
        <taxon>Eurotiomycetidae</taxon>
        <taxon>Eurotiales</taxon>
        <taxon>Aspergillaceae</taxon>
        <taxon>Aspergillus</taxon>
        <taxon>Aspergillus subgen. Nidulantes</taxon>
    </lineage>
</organism>
<feature type="domain" description="TACO1/YebC-like second and third" evidence="4">
    <location>
        <begin position="116"/>
        <end position="273"/>
    </location>
</feature>
<dbReference type="Pfam" id="PF20772">
    <property type="entry name" value="TACO1_YebC_N"/>
    <property type="match status" value="1"/>
</dbReference>
<feature type="compositionally biased region" description="Polar residues" evidence="3">
    <location>
        <begin position="27"/>
        <end position="41"/>
    </location>
</feature>
<sequence length="278" mass="30721">MASIVSKRLVQQRVRARQTGWDLRRSFTSSPSLSAGHNRWSQIKHDKAKNDKVKSKERQTVAKEISSAIQMWGPDPKFNPRLTLALSNAKRAGIPKVIIEAAIARGQGVSVTGEALEQVTIEAILPHSVAAVIECQTENKLRILQDVRHAVKEAGGSATPTAYLFEKKGRIVFEKKNGFSADDCLDQAIEAGATDIISDEEGRIVIFTEPSETKIVGETLSNLAGLTIEELEIVWSPNQDTLVDLKDEAQVQEIEEILAYLREEASVRDIYLNTTQAF</sequence>
<evidence type="ECO:0000313" key="6">
    <source>
        <dbReference type="EMBL" id="OJJ04717.1"/>
    </source>
</evidence>
<evidence type="ECO:0000256" key="3">
    <source>
        <dbReference type="SAM" id="MobiDB-lite"/>
    </source>
</evidence>
<dbReference type="GeneID" id="63731220"/>
<dbReference type="Pfam" id="PF01709">
    <property type="entry name" value="Transcrip_reg"/>
    <property type="match status" value="1"/>
</dbReference>
<evidence type="ECO:0000259" key="5">
    <source>
        <dbReference type="Pfam" id="PF20772"/>
    </source>
</evidence>
<dbReference type="InterPro" id="IPR026564">
    <property type="entry name" value="Transcrip_reg_TACO1-like_dom3"/>
</dbReference>
<dbReference type="AlphaFoldDB" id="A0A1L9PT58"/>
<accession>A0A1L9PT58</accession>
<keyword evidence="7" id="KW-1185">Reference proteome</keyword>
<gene>
    <name evidence="6" type="ORF">ASPVEDRAFT_64054</name>
</gene>
<name>A0A1L9PT58_ASPVE</name>
<dbReference type="InterPro" id="IPR048300">
    <property type="entry name" value="TACO1_YebC-like_2nd/3rd_dom"/>
</dbReference>
<dbReference type="InterPro" id="IPR049083">
    <property type="entry name" value="TACO1_YebC_N"/>
</dbReference>
<dbReference type="InterPro" id="IPR029072">
    <property type="entry name" value="YebC-like"/>
</dbReference>
<dbReference type="EMBL" id="KV878132">
    <property type="protein sequence ID" value="OJJ04717.1"/>
    <property type="molecule type" value="Genomic_DNA"/>
</dbReference>
<feature type="region of interest" description="Disordered" evidence="3">
    <location>
        <begin position="27"/>
        <end position="52"/>
    </location>
</feature>
<dbReference type="InterPro" id="IPR017856">
    <property type="entry name" value="Integrase-like_N"/>
</dbReference>
<protein>
    <recommendedName>
        <fullName evidence="8">Transcriptional regulator TACO1-like protein</fullName>
    </recommendedName>
</protein>
<dbReference type="STRING" id="1036611.A0A1L9PT58"/>
<dbReference type="HAMAP" id="MF_00693">
    <property type="entry name" value="Transcrip_reg_TACO1"/>
    <property type="match status" value="1"/>
</dbReference>
<dbReference type="FunFam" id="1.10.10.200:FF:000002">
    <property type="entry name" value="Probable transcriptional regulatory protein CLM62_37755"/>
    <property type="match status" value="1"/>
</dbReference>
<dbReference type="Proteomes" id="UP000184073">
    <property type="component" value="Unassembled WGS sequence"/>
</dbReference>